<keyword evidence="9" id="KW-1185">Reference proteome</keyword>
<feature type="domain" description="THAP-type" evidence="7">
    <location>
        <begin position="1"/>
        <end position="56"/>
    </location>
</feature>
<dbReference type="SUPFAM" id="SSF51735">
    <property type="entry name" value="NAD(P)-binding Rossmann-fold domains"/>
    <property type="match status" value="1"/>
</dbReference>
<evidence type="ECO:0000256" key="3">
    <source>
        <dbReference type="ARBA" id="ARBA00022833"/>
    </source>
</evidence>
<evidence type="ECO:0000256" key="5">
    <source>
        <dbReference type="PROSITE-ProRule" id="PRU00309"/>
    </source>
</evidence>
<evidence type="ECO:0000256" key="1">
    <source>
        <dbReference type="ARBA" id="ARBA00022723"/>
    </source>
</evidence>
<keyword evidence="6" id="KW-0472">Membrane</keyword>
<dbReference type="EMBL" id="JAJSOF020000005">
    <property type="protein sequence ID" value="KAJ4447489.1"/>
    <property type="molecule type" value="Genomic_DNA"/>
</dbReference>
<gene>
    <name evidence="8" type="ORF">ANN_09496</name>
</gene>
<keyword evidence="1" id="KW-0479">Metal-binding</keyword>
<dbReference type="InterPro" id="IPR036291">
    <property type="entry name" value="NAD(P)-bd_dom_sf"/>
</dbReference>
<dbReference type="PANTHER" id="PTHR43313">
    <property type="entry name" value="SHORT-CHAIN DEHYDROGENASE/REDUCTASE FAMILY 9C"/>
    <property type="match status" value="1"/>
</dbReference>
<proteinExistence type="predicted"/>
<dbReference type="PROSITE" id="PS50950">
    <property type="entry name" value="ZF_THAP"/>
    <property type="match status" value="1"/>
</dbReference>
<organism evidence="8 9">
    <name type="scientific">Periplaneta americana</name>
    <name type="common">American cockroach</name>
    <name type="synonym">Blatta americana</name>
    <dbReference type="NCBI Taxonomy" id="6978"/>
    <lineage>
        <taxon>Eukaryota</taxon>
        <taxon>Metazoa</taxon>
        <taxon>Ecdysozoa</taxon>
        <taxon>Arthropoda</taxon>
        <taxon>Hexapoda</taxon>
        <taxon>Insecta</taxon>
        <taxon>Pterygota</taxon>
        <taxon>Neoptera</taxon>
        <taxon>Polyneoptera</taxon>
        <taxon>Dictyoptera</taxon>
        <taxon>Blattodea</taxon>
        <taxon>Blattoidea</taxon>
        <taxon>Blattidae</taxon>
        <taxon>Blattinae</taxon>
        <taxon>Periplaneta</taxon>
    </lineage>
</organism>
<name>A0ABQ8TLG4_PERAM</name>
<evidence type="ECO:0000259" key="7">
    <source>
        <dbReference type="PROSITE" id="PS50950"/>
    </source>
</evidence>
<dbReference type="SUPFAM" id="SSF57716">
    <property type="entry name" value="Glucocorticoid receptor-like (DNA-binding domain)"/>
    <property type="match status" value="1"/>
</dbReference>
<dbReference type="PANTHER" id="PTHR43313:SF36">
    <property type="entry name" value="D-BETA-HYDROXYBUTYRATE DEHYDROGENASE, MITOCHONDRIAL"/>
    <property type="match status" value="1"/>
</dbReference>
<keyword evidence="4 5" id="KW-0238">DNA-binding</keyword>
<dbReference type="Proteomes" id="UP001148838">
    <property type="component" value="Unassembled WGS sequence"/>
</dbReference>
<evidence type="ECO:0000313" key="8">
    <source>
        <dbReference type="EMBL" id="KAJ4447489.1"/>
    </source>
</evidence>
<keyword evidence="3" id="KW-0862">Zinc</keyword>
<dbReference type="InterPro" id="IPR006612">
    <property type="entry name" value="THAP_Znf"/>
</dbReference>
<evidence type="ECO:0000313" key="9">
    <source>
        <dbReference type="Proteomes" id="UP001148838"/>
    </source>
</evidence>
<evidence type="ECO:0000256" key="6">
    <source>
        <dbReference type="SAM" id="Phobius"/>
    </source>
</evidence>
<keyword evidence="2 5" id="KW-0863">Zinc-finger</keyword>
<comment type="caution">
    <text evidence="8">The sequence shown here is derived from an EMBL/GenBank/DDBJ whole genome shotgun (WGS) entry which is preliminary data.</text>
</comment>
<reference evidence="8 9" key="1">
    <citation type="journal article" date="2022" name="Allergy">
        <title>Genome assembly and annotation of Periplaneta americana reveal a comprehensive cockroach allergen profile.</title>
        <authorList>
            <person name="Wang L."/>
            <person name="Xiong Q."/>
            <person name="Saelim N."/>
            <person name="Wang L."/>
            <person name="Nong W."/>
            <person name="Wan A.T."/>
            <person name="Shi M."/>
            <person name="Liu X."/>
            <person name="Cao Q."/>
            <person name="Hui J.H.L."/>
            <person name="Sookrung N."/>
            <person name="Leung T.F."/>
            <person name="Tungtrongchitr A."/>
            <person name="Tsui S.K.W."/>
        </authorList>
    </citation>
    <scope>NUCLEOTIDE SEQUENCE [LARGE SCALE GENOMIC DNA]</scope>
    <source>
        <strain evidence="8">PWHHKU_190912</strain>
    </source>
</reference>
<evidence type="ECO:0000256" key="4">
    <source>
        <dbReference type="ARBA" id="ARBA00023125"/>
    </source>
</evidence>
<evidence type="ECO:0000256" key="2">
    <source>
        <dbReference type="ARBA" id="ARBA00022771"/>
    </source>
</evidence>
<dbReference type="Gene3D" id="3.40.50.720">
    <property type="entry name" value="NAD(P)-binding Rossmann-like Domain"/>
    <property type="match status" value="1"/>
</dbReference>
<accession>A0ABQ8TLG4</accession>
<feature type="transmembrane region" description="Helical" evidence="6">
    <location>
        <begin position="203"/>
        <end position="220"/>
    </location>
</feature>
<sequence length="354" mass="39842">MRVWISRCKRSDKFNPDNARVCSVHFRTEDYERDLKNELFGLPPRKMCANAVPCLSIPNWHGDSFSGSSADTSSSTSKINQKAPRKSLFLVVHLLKLNVLHLLSDEPQNVNNDDILQFITTELCIDIVEGPPTAIESEETTLLEDEYSTTILENEDVNQDAVKYLAGYIAFKCRTVDSTLGITDETCELPQEYTYGGHSKLRITRSTYTFVIAMGTVLSFPNKRYLTGYGTTAIISFLTLAAVAYVRRREKITAIENRVIFITGCDSGLGYSFALHAHKLGFIVIAGCLNVHGEGAQQLQNLCLERLHIIQLDVTNTTSIESAVQSVETILKENPKFRKYKYRYINGQRIFKSS</sequence>
<protein>
    <recommendedName>
        <fullName evidence="7">THAP-type domain-containing protein</fullName>
    </recommendedName>
</protein>
<dbReference type="Pfam" id="PF00106">
    <property type="entry name" value="adh_short"/>
    <property type="match status" value="1"/>
</dbReference>
<keyword evidence="6" id="KW-0812">Transmembrane</keyword>
<dbReference type="InterPro" id="IPR002347">
    <property type="entry name" value="SDR_fam"/>
</dbReference>
<keyword evidence="6" id="KW-1133">Transmembrane helix</keyword>
<feature type="transmembrane region" description="Helical" evidence="6">
    <location>
        <begin position="226"/>
        <end position="246"/>
    </location>
</feature>